<protein>
    <submittedName>
        <fullName evidence="1">Uncharacterized protein</fullName>
    </submittedName>
</protein>
<accession>A0A5J5EKS4</accession>
<evidence type="ECO:0000313" key="1">
    <source>
        <dbReference type="EMBL" id="KAA8895803.1"/>
    </source>
</evidence>
<reference evidence="1 2" key="1">
    <citation type="submission" date="2019-09" db="EMBL/GenBank/DDBJ databases">
        <title>Draft genome of the ectomycorrhizal ascomycete Sphaerosporella brunnea.</title>
        <authorList>
            <consortium name="DOE Joint Genome Institute"/>
            <person name="Benucci G.M."/>
            <person name="Marozzi G."/>
            <person name="Antonielli L."/>
            <person name="Sanchez S."/>
            <person name="Marco P."/>
            <person name="Wang X."/>
            <person name="Falini L.B."/>
            <person name="Barry K."/>
            <person name="Haridas S."/>
            <person name="Lipzen A."/>
            <person name="Labutti K."/>
            <person name="Grigoriev I.V."/>
            <person name="Murat C."/>
            <person name="Martin F."/>
            <person name="Albertini E."/>
            <person name="Donnini D."/>
            <person name="Bonito G."/>
        </authorList>
    </citation>
    <scope>NUCLEOTIDE SEQUENCE [LARGE SCALE GENOMIC DNA]</scope>
    <source>
        <strain evidence="1 2">Sb_GMNB300</strain>
    </source>
</reference>
<comment type="caution">
    <text evidence="1">The sequence shown here is derived from an EMBL/GenBank/DDBJ whole genome shotgun (WGS) entry which is preliminary data.</text>
</comment>
<dbReference type="Proteomes" id="UP000326924">
    <property type="component" value="Unassembled WGS sequence"/>
</dbReference>
<organism evidence="1 2">
    <name type="scientific">Sphaerosporella brunnea</name>
    <dbReference type="NCBI Taxonomy" id="1250544"/>
    <lineage>
        <taxon>Eukaryota</taxon>
        <taxon>Fungi</taxon>
        <taxon>Dikarya</taxon>
        <taxon>Ascomycota</taxon>
        <taxon>Pezizomycotina</taxon>
        <taxon>Pezizomycetes</taxon>
        <taxon>Pezizales</taxon>
        <taxon>Pyronemataceae</taxon>
        <taxon>Sphaerosporella</taxon>
    </lineage>
</organism>
<sequence length="131" mass="14185">MSAAPALRQSRGAIRLIPTLPSPFHRFALHRLLRLPLSSFAAAHQIARYRSVAATYGLAALDSYIACFHVLIPPFCRSLDHGISATTTPGRQLVLAHAFLAYSSSLFDPPMSSVLAPSSIPRLYILVRAGC</sequence>
<dbReference type="InParanoid" id="A0A5J5EKS4"/>
<dbReference type="EMBL" id="VXIS01000243">
    <property type="protein sequence ID" value="KAA8895803.1"/>
    <property type="molecule type" value="Genomic_DNA"/>
</dbReference>
<evidence type="ECO:0000313" key="2">
    <source>
        <dbReference type="Proteomes" id="UP000326924"/>
    </source>
</evidence>
<gene>
    <name evidence="1" type="ORF">FN846DRAFT_911341</name>
</gene>
<name>A0A5J5EKS4_9PEZI</name>
<keyword evidence="2" id="KW-1185">Reference proteome</keyword>
<proteinExistence type="predicted"/>
<dbReference type="AlphaFoldDB" id="A0A5J5EKS4"/>